<keyword evidence="3" id="KW-0274">FAD</keyword>
<dbReference type="InterPro" id="IPR016164">
    <property type="entry name" value="FAD-linked_Oxase-like_C"/>
</dbReference>
<dbReference type="InterPro" id="IPR004113">
    <property type="entry name" value="FAD-bd_oxidored_4_C"/>
</dbReference>
<evidence type="ECO:0000256" key="3">
    <source>
        <dbReference type="ARBA" id="ARBA00022827"/>
    </source>
</evidence>
<dbReference type="GO" id="GO:0071949">
    <property type="term" value="F:FAD binding"/>
    <property type="evidence" value="ECO:0007669"/>
    <property type="project" value="InterPro"/>
</dbReference>
<dbReference type="Proteomes" id="UP000063718">
    <property type="component" value="Unassembled WGS sequence"/>
</dbReference>
<dbReference type="EMBL" id="DF238840">
    <property type="protein sequence ID" value="GAF25801.1"/>
    <property type="molecule type" value="Genomic_DNA"/>
</dbReference>
<dbReference type="PANTHER" id="PTHR11748:SF103">
    <property type="entry name" value="GLYCOLATE OXIDASE SUBUNIT GLCE"/>
    <property type="match status" value="1"/>
</dbReference>
<dbReference type="SUPFAM" id="SSF56176">
    <property type="entry name" value="FAD-binding/transporter-associated domain-like"/>
    <property type="match status" value="1"/>
</dbReference>
<dbReference type="InterPro" id="IPR016166">
    <property type="entry name" value="FAD-bd_PCMH"/>
</dbReference>
<dbReference type="SUPFAM" id="SSF55103">
    <property type="entry name" value="FAD-linked oxidases, C-terminal domain"/>
    <property type="match status" value="1"/>
</dbReference>
<dbReference type="PROSITE" id="PS51387">
    <property type="entry name" value="FAD_PCMH"/>
    <property type="match status" value="1"/>
</dbReference>
<dbReference type="RefSeq" id="WP_025773628.1">
    <property type="nucleotide sequence ID" value="NZ_DF238840.1"/>
</dbReference>
<feature type="domain" description="FAD-binding PCMH-type" evidence="5">
    <location>
        <begin position="32"/>
        <end position="211"/>
    </location>
</feature>
<evidence type="ECO:0000259" key="5">
    <source>
        <dbReference type="PROSITE" id="PS51387"/>
    </source>
</evidence>
<accession>A0A0S6UE26</accession>
<proteinExistence type="predicted"/>
<keyword evidence="2" id="KW-0285">Flavoprotein</keyword>
<evidence type="ECO:0000256" key="4">
    <source>
        <dbReference type="ARBA" id="ARBA00023002"/>
    </source>
</evidence>
<evidence type="ECO:0000256" key="2">
    <source>
        <dbReference type="ARBA" id="ARBA00022630"/>
    </source>
</evidence>
<dbReference type="InterPro" id="IPR006094">
    <property type="entry name" value="Oxid_FAD_bind_N"/>
</dbReference>
<evidence type="ECO:0000256" key="1">
    <source>
        <dbReference type="ARBA" id="ARBA00001974"/>
    </source>
</evidence>
<gene>
    <name evidence="6" type="ORF">MTY_1138</name>
</gene>
<dbReference type="GO" id="GO:0016491">
    <property type="term" value="F:oxidoreductase activity"/>
    <property type="evidence" value="ECO:0007669"/>
    <property type="project" value="UniProtKB-KW"/>
</dbReference>
<organism evidence="6">
    <name type="scientific">Moorella thermoacetica Y72</name>
    <dbReference type="NCBI Taxonomy" id="1325331"/>
    <lineage>
        <taxon>Bacteria</taxon>
        <taxon>Bacillati</taxon>
        <taxon>Bacillota</taxon>
        <taxon>Clostridia</taxon>
        <taxon>Neomoorellales</taxon>
        <taxon>Neomoorellaceae</taxon>
        <taxon>Neomoorella</taxon>
    </lineage>
</organism>
<sequence length="452" mass="48605">MRREIIANLEKIVGRENCQVEEAVRRQHGFSKTALPEAVLYPQDSQQVAAILKVAAAEGIPVVPWGAGTMARRGLLPLNGGLAINLTAMNKILEYDYENMTAFVEAGVTLKDLQATLKTHNLYWPVEPVDGDTSTVGGCVAAGASGPSKLGYGDAKFHILGLEVVLSTGEIIRTGGKTVKNVQDYDNTRFIAGSWGSLGIITRVMLKLRPLPEKEITVFLSFKELEAAIEAARIIRSDTLPTALELMDGVAMKILARAGYRPKGEGPGILANFNGFTEQVDAQADYLQGKFKGTLILEGEAAAGAWQARRQIWPTFAGEGGAILASAAVPFTALGEFLKGARAELDRSRKGAAMVAHFGNGHIHILLDQAPEAFNGVRGVVDQLSARAENLGGFLVVDNIDDLEFTRRRVEARGRAIFELLGRVKAAFDPRGIMAPNSKVLAYVLVDNRAAS</sequence>
<dbReference type="Pfam" id="PF02913">
    <property type="entry name" value="FAD-oxidase_C"/>
    <property type="match status" value="1"/>
</dbReference>
<dbReference type="AlphaFoldDB" id="A0A0S6UE26"/>
<dbReference type="Pfam" id="PF01565">
    <property type="entry name" value="FAD_binding_4"/>
    <property type="match status" value="1"/>
</dbReference>
<protein>
    <submittedName>
        <fullName evidence="6">FAD/FMN-containing dehydrogenases</fullName>
    </submittedName>
</protein>
<evidence type="ECO:0000313" key="6">
    <source>
        <dbReference type="EMBL" id="GAF25801.1"/>
    </source>
</evidence>
<keyword evidence="4" id="KW-0560">Oxidoreductase</keyword>
<reference evidence="6" key="1">
    <citation type="journal article" date="2014" name="Gene">
        <title>Genome-guided analysis of transformation efficiency and carbon dioxide assimilation by Moorella thermoacetica Y72.</title>
        <authorList>
            <person name="Tsukahara K."/>
            <person name="Kita A."/>
            <person name="Nakashimada Y."/>
            <person name="Hoshino T."/>
            <person name="Murakami K."/>
        </authorList>
    </citation>
    <scope>NUCLEOTIDE SEQUENCE [LARGE SCALE GENOMIC DNA]</scope>
    <source>
        <strain evidence="6">Y72</strain>
    </source>
</reference>
<name>A0A0S6UE26_NEOTH</name>
<dbReference type="InterPro" id="IPR036318">
    <property type="entry name" value="FAD-bd_PCMH-like_sf"/>
</dbReference>
<dbReference type="InterPro" id="IPR016169">
    <property type="entry name" value="FAD-bd_PCMH_sub2"/>
</dbReference>
<dbReference type="PANTHER" id="PTHR11748">
    <property type="entry name" value="D-LACTATE DEHYDROGENASE"/>
    <property type="match status" value="1"/>
</dbReference>
<comment type="cofactor">
    <cofactor evidence="1">
        <name>FAD</name>
        <dbReference type="ChEBI" id="CHEBI:57692"/>
    </cofactor>
</comment>
<dbReference type="Gene3D" id="3.30.465.10">
    <property type="match status" value="1"/>
</dbReference>